<dbReference type="AlphaFoldDB" id="A0AAD9M7U1"/>
<comment type="caution">
    <text evidence="2">The sequence shown here is derived from an EMBL/GenBank/DDBJ whole genome shotgun (WGS) entry which is preliminary data.</text>
</comment>
<organism evidence="2 3">
    <name type="scientific">Colletotrichum zoysiae</name>
    <dbReference type="NCBI Taxonomy" id="1216348"/>
    <lineage>
        <taxon>Eukaryota</taxon>
        <taxon>Fungi</taxon>
        <taxon>Dikarya</taxon>
        <taxon>Ascomycota</taxon>
        <taxon>Pezizomycotina</taxon>
        <taxon>Sordariomycetes</taxon>
        <taxon>Hypocreomycetidae</taxon>
        <taxon>Glomerellales</taxon>
        <taxon>Glomerellaceae</taxon>
        <taxon>Colletotrichum</taxon>
        <taxon>Colletotrichum graminicola species complex</taxon>
    </lineage>
</organism>
<name>A0AAD9M7U1_9PEZI</name>
<dbReference type="EMBL" id="MU842809">
    <property type="protein sequence ID" value="KAK2035247.1"/>
    <property type="molecule type" value="Genomic_DNA"/>
</dbReference>
<evidence type="ECO:0000313" key="2">
    <source>
        <dbReference type="EMBL" id="KAK2035247.1"/>
    </source>
</evidence>
<feature type="region of interest" description="Disordered" evidence="1">
    <location>
        <begin position="79"/>
        <end position="121"/>
    </location>
</feature>
<protein>
    <submittedName>
        <fullName evidence="2">Uncharacterized protein</fullName>
    </submittedName>
</protein>
<sequence>MRAPPSRVAKLAMCGCKARHPSIQALSPREVSGRSREGKAACTNETPFFLGAVSLFLEHGAWSSLVELASLDVHFLFASSSRGGGPDREKRGENGSNGLPLQRPRSIGGPGTGKPHTHPLTAVDAKVDAPDRFSGRPTFLVEQPTCKVRTQSLQIAS</sequence>
<evidence type="ECO:0000256" key="1">
    <source>
        <dbReference type="SAM" id="MobiDB-lite"/>
    </source>
</evidence>
<proteinExistence type="predicted"/>
<gene>
    <name evidence="2" type="ORF">LX32DRAFT_150692</name>
</gene>
<accession>A0AAD9M7U1</accession>
<keyword evidence="3" id="KW-1185">Reference proteome</keyword>
<evidence type="ECO:0000313" key="3">
    <source>
        <dbReference type="Proteomes" id="UP001232148"/>
    </source>
</evidence>
<reference evidence="2" key="1">
    <citation type="submission" date="2021-06" db="EMBL/GenBank/DDBJ databases">
        <title>Comparative genomics, transcriptomics and evolutionary studies reveal genomic signatures of adaptation to plant cell wall in hemibiotrophic fungi.</title>
        <authorList>
            <consortium name="DOE Joint Genome Institute"/>
            <person name="Baroncelli R."/>
            <person name="Diaz J.F."/>
            <person name="Benocci T."/>
            <person name="Peng M."/>
            <person name="Battaglia E."/>
            <person name="Haridas S."/>
            <person name="Andreopoulos W."/>
            <person name="Labutti K."/>
            <person name="Pangilinan J."/>
            <person name="Floch G.L."/>
            <person name="Makela M.R."/>
            <person name="Henrissat B."/>
            <person name="Grigoriev I.V."/>
            <person name="Crouch J.A."/>
            <person name="De Vries R.P."/>
            <person name="Sukno S.A."/>
            <person name="Thon M.R."/>
        </authorList>
    </citation>
    <scope>NUCLEOTIDE SEQUENCE</scope>
    <source>
        <strain evidence="2">MAFF235873</strain>
    </source>
</reference>
<dbReference type="Proteomes" id="UP001232148">
    <property type="component" value="Unassembled WGS sequence"/>
</dbReference>